<dbReference type="Proteomes" id="UP000616885">
    <property type="component" value="Unassembled WGS sequence"/>
</dbReference>
<feature type="transmembrane region" description="Helical" evidence="5">
    <location>
        <begin position="398"/>
        <end position="420"/>
    </location>
</feature>
<evidence type="ECO:0000313" key="8">
    <source>
        <dbReference type="Proteomes" id="UP000616885"/>
    </source>
</evidence>
<proteinExistence type="predicted"/>
<dbReference type="GO" id="GO:0016020">
    <property type="term" value="C:membrane"/>
    <property type="evidence" value="ECO:0007669"/>
    <property type="project" value="UniProtKB-SubCell"/>
</dbReference>
<feature type="domain" description="Major facilitator superfamily (MFS) profile" evidence="6">
    <location>
        <begin position="102"/>
        <end position="484"/>
    </location>
</feature>
<feature type="transmembrane region" description="Helical" evidence="5">
    <location>
        <begin position="133"/>
        <end position="156"/>
    </location>
</feature>
<evidence type="ECO:0000256" key="2">
    <source>
        <dbReference type="ARBA" id="ARBA00022692"/>
    </source>
</evidence>
<comment type="caution">
    <text evidence="7">The sequence shown here is derived from an EMBL/GenBank/DDBJ whole genome shotgun (WGS) entry which is preliminary data.</text>
</comment>
<feature type="transmembrane region" description="Helical" evidence="5">
    <location>
        <begin position="191"/>
        <end position="214"/>
    </location>
</feature>
<dbReference type="InterPro" id="IPR051788">
    <property type="entry name" value="MFS_Transporter"/>
</dbReference>
<dbReference type="AlphaFoldDB" id="A0A8H7K7M6"/>
<name>A0A8H7K7M6_BIOOC</name>
<protein>
    <recommendedName>
        <fullName evidence="6">Major facilitator superfamily (MFS) profile domain-containing protein</fullName>
    </recommendedName>
</protein>
<feature type="transmembrane region" description="Helical" evidence="5">
    <location>
        <begin position="255"/>
        <end position="275"/>
    </location>
</feature>
<feature type="transmembrane region" description="Helical" evidence="5">
    <location>
        <begin position="342"/>
        <end position="360"/>
    </location>
</feature>
<dbReference type="EMBL" id="JADCTT010000013">
    <property type="protein sequence ID" value="KAF9745058.1"/>
    <property type="molecule type" value="Genomic_DNA"/>
</dbReference>
<feature type="transmembrane region" description="Helical" evidence="5">
    <location>
        <begin position="461"/>
        <end position="480"/>
    </location>
</feature>
<dbReference type="FunFam" id="1.20.1250.20:FF:000286">
    <property type="entry name" value="MFS efflux transporter"/>
    <property type="match status" value="1"/>
</dbReference>
<dbReference type="Pfam" id="PF07690">
    <property type="entry name" value="MFS_1"/>
    <property type="match status" value="1"/>
</dbReference>
<feature type="transmembrane region" description="Helical" evidence="5">
    <location>
        <begin position="432"/>
        <end position="455"/>
    </location>
</feature>
<dbReference type="PANTHER" id="PTHR23514">
    <property type="entry name" value="BYPASS OF STOP CODON PROTEIN 6"/>
    <property type="match status" value="1"/>
</dbReference>
<feature type="transmembrane region" description="Helical" evidence="5">
    <location>
        <begin position="306"/>
        <end position="330"/>
    </location>
</feature>
<sequence>MATSVLTCLEMKAGPPDLHASDGTSDSAAGGSEELAVIQPRTGTKVVELRTHPAGQSFPTGATAFSAEHDDLERSRSSSPVRSRDVMEKLPSVWEPFMNRFRLLAVCVASVIGGLNDGAFGALIPYIQSHYGIDYAMVSMIFVGHAIGFIFAAAFLDSLRDKLGRGKVLGLGQALMLLGYLPVVFTAPFAVVALSFIFVGFGIATNDAVGNVFCGGLQNGTFMLGLLHGSFGLGGMMGPLIATTLMTVAETVWSRYYIVTLGLIVICVGLSLWAFNNYEREQGSPANEPLEASPLLGVYSTLNSRVILLGSIFIFAYQGAEVSISGWVISFLITARDGDPSSVGYVTAVFWACITIGRLALAGPAQRIGEKLFIYCLTLGALAFQVLVWAVPNIVTNAVAISIVGLMLGPIYPCSAAVFLRNMTRREAVSGMSTISACGSLGGAVAPFITGLLAQAVGTSVLHPIAISMFIVMLICWWEIPSQDKKSE</sequence>
<feature type="transmembrane region" description="Helical" evidence="5">
    <location>
        <begin position="168"/>
        <end position="185"/>
    </location>
</feature>
<organism evidence="7 8">
    <name type="scientific">Bionectria ochroleuca</name>
    <name type="common">Gliocladium roseum</name>
    <dbReference type="NCBI Taxonomy" id="29856"/>
    <lineage>
        <taxon>Eukaryota</taxon>
        <taxon>Fungi</taxon>
        <taxon>Dikarya</taxon>
        <taxon>Ascomycota</taxon>
        <taxon>Pezizomycotina</taxon>
        <taxon>Sordariomycetes</taxon>
        <taxon>Hypocreomycetidae</taxon>
        <taxon>Hypocreales</taxon>
        <taxon>Bionectriaceae</taxon>
        <taxon>Clonostachys</taxon>
    </lineage>
</organism>
<dbReference type="SUPFAM" id="SSF103473">
    <property type="entry name" value="MFS general substrate transporter"/>
    <property type="match status" value="1"/>
</dbReference>
<feature type="transmembrane region" description="Helical" evidence="5">
    <location>
        <begin position="103"/>
        <end position="127"/>
    </location>
</feature>
<evidence type="ECO:0000256" key="4">
    <source>
        <dbReference type="ARBA" id="ARBA00023136"/>
    </source>
</evidence>
<keyword evidence="3 5" id="KW-1133">Transmembrane helix</keyword>
<dbReference type="PANTHER" id="PTHR23514:SF6">
    <property type="entry name" value="MAJOR FACILITATOR SUPERFAMILY (MFS) PROFILE DOMAIN-CONTAINING PROTEIN"/>
    <property type="match status" value="1"/>
</dbReference>
<evidence type="ECO:0000256" key="5">
    <source>
        <dbReference type="SAM" id="Phobius"/>
    </source>
</evidence>
<reference evidence="7" key="1">
    <citation type="submission" date="2020-10" db="EMBL/GenBank/DDBJ databases">
        <title>High-Quality Genome Resource of Clonostachys rosea strain S41 by Oxford Nanopore Long-Read Sequencing.</title>
        <authorList>
            <person name="Wang H."/>
        </authorList>
    </citation>
    <scope>NUCLEOTIDE SEQUENCE</scope>
    <source>
        <strain evidence="7">S41</strain>
    </source>
</reference>
<dbReference type="InterPro" id="IPR036259">
    <property type="entry name" value="MFS_trans_sf"/>
</dbReference>
<comment type="subcellular location">
    <subcellularLocation>
        <location evidence="1">Membrane</location>
        <topology evidence="1">Multi-pass membrane protein</topology>
    </subcellularLocation>
</comment>
<dbReference type="GO" id="GO:0022857">
    <property type="term" value="F:transmembrane transporter activity"/>
    <property type="evidence" value="ECO:0007669"/>
    <property type="project" value="InterPro"/>
</dbReference>
<gene>
    <name evidence="7" type="ORF">IM811_004680</name>
</gene>
<keyword evidence="4 5" id="KW-0472">Membrane</keyword>
<accession>A0A8H7K7M6</accession>
<dbReference type="PROSITE" id="PS50850">
    <property type="entry name" value="MFS"/>
    <property type="match status" value="1"/>
</dbReference>
<evidence type="ECO:0000313" key="7">
    <source>
        <dbReference type="EMBL" id="KAF9745058.1"/>
    </source>
</evidence>
<feature type="transmembrane region" description="Helical" evidence="5">
    <location>
        <begin position="372"/>
        <end position="392"/>
    </location>
</feature>
<keyword evidence="2 5" id="KW-0812">Transmembrane</keyword>
<evidence type="ECO:0000256" key="3">
    <source>
        <dbReference type="ARBA" id="ARBA00022989"/>
    </source>
</evidence>
<dbReference type="InterPro" id="IPR020846">
    <property type="entry name" value="MFS_dom"/>
</dbReference>
<evidence type="ECO:0000259" key="6">
    <source>
        <dbReference type="PROSITE" id="PS50850"/>
    </source>
</evidence>
<feature type="transmembrane region" description="Helical" evidence="5">
    <location>
        <begin position="226"/>
        <end position="249"/>
    </location>
</feature>
<dbReference type="Gene3D" id="1.20.1250.20">
    <property type="entry name" value="MFS general substrate transporter like domains"/>
    <property type="match status" value="2"/>
</dbReference>
<dbReference type="InterPro" id="IPR011701">
    <property type="entry name" value="MFS"/>
</dbReference>
<evidence type="ECO:0000256" key="1">
    <source>
        <dbReference type="ARBA" id="ARBA00004141"/>
    </source>
</evidence>